<protein>
    <submittedName>
        <fullName evidence="1">AlpA family phage regulatory protein</fullName>
    </submittedName>
</protein>
<accession>A0AA42HQL1</accession>
<dbReference type="SUPFAM" id="SSF46955">
    <property type="entry name" value="Putative DNA-binding domain"/>
    <property type="match status" value="1"/>
</dbReference>
<gene>
    <name evidence="1" type="ORF">N7330_07070</name>
</gene>
<dbReference type="EMBL" id="JAODZU010000006">
    <property type="protein sequence ID" value="MDH0362817.1"/>
    <property type="molecule type" value="Genomic_DNA"/>
</dbReference>
<reference evidence="1" key="1">
    <citation type="submission" date="2022-09" db="EMBL/GenBank/DDBJ databases">
        <title>Intensive care unit water sources are persistently colonized with multi-drug resistant bacteria and are the site of extensive horizontal gene transfer of antibiotic resistance genes.</title>
        <authorList>
            <person name="Diorio-Toth L."/>
        </authorList>
    </citation>
    <scope>NUCLEOTIDE SEQUENCE</scope>
    <source>
        <strain evidence="1">GD04130</strain>
    </source>
</reference>
<dbReference type="InterPro" id="IPR052931">
    <property type="entry name" value="Prophage_regulatory_activator"/>
</dbReference>
<comment type="caution">
    <text evidence="1">The sequence shown here is derived from an EMBL/GenBank/DDBJ whole genome shotgun (WGS) entry which is preliminary data.</text>
</comment>
<organism evidence="1 2">
    <name type="scientific">Comamonas aquatica</name>
    <dbReference type="NCBI Taxonomy" id="225991"/>
    <lineage>
        <taxon>Bacteria</taxon>
        <taxon>Pseudomonadati</taxon>
        <taxon>Pseudomonadota</taxon>
        <taxon>Betaproteobacteria</taxon>
        <taxon>Burkholderiales</taxon>
        <taxon>Comamonadaceae</taxon>
        <taxon>Comamonas</taxon>
    </lineage>
</organism>
<dbReference type="Proteomes" id="UP001158297">
    <property type="component" value="Unassembled WGS sequence"/>
</dbReference>
<proteinExistence type="predicted"/>
<dbReference type="InterPro" id="IPR010260">
    <property type="entry name" value="AlpA"/>
</dbReference>
<evidence type="ECO:0000313" key="2">
    <source>
        <dbReference type="Proteomes" id="UP001158297"/>
    </source>
</evidence>
<dbReference type="RefSeq" id="WP_279859919.1">
    <property type="nucleotide sequence ID" value="NZ_JAODZU010000006.1"/>
</dbReference>
<dbReference type="Gene3D" id="1.10.238.160">
    <property type="match status" value="1"/>
</dbReference>
<dbReference type="Pfam" id="PF05930">
    <property type="entry name" value="Phage_AlpA"/>
    <property type="match status" value="1"/>
</dbReference>
<evidence type="ECO:0000313" key="1">
    <source>
        <dbReference type="EMBL" id="MDH0362817.1"/>
    </source>
</evidence>
<dbReference type="AlphaFoldDB" id="A0AA42HQL1"/>
<dbReference type="PANTHER" id="PTHR36154:SF1">
    <property type="entry name" value="DNA-BINDING TRANSCRIPTIONAL ACTIVATOR ALPA"/>
    <property type="match status" value="1"/>
</dbReference>
<sequence>MTNLHLVHPIRRDRLIRLEAVIEITGCKKSTIYRLMKEGKFPRNVNVAGRLSAWPESAVYGWVQEKIQEQQEANHAQF</sequence>
<dbReference type="InterPro" id="IPR009061">
    <property type="entry name" value="DNA-bd_dom_put_sf"/>
</dbReference>
<name>A0AA42HQL1_9BURK</name>
<dbReference type="PANTHER" id="PTHR36154">
    <property type="entry name" value="DNA-BINDING TRANSCRIPTIONAL ACTIVATOR ALPA"/>
    <property type="match status" value="1"/>
</dbReference>